<dbReference type="EMBL" id="GL348714">
    <property type="protein sequence ID" value="EFH64843.1"/>
    <property type="molecule type" value="Genomic_DNA"/>
</dbReference>
<evidence type="ECO:0000313" key="2">
    <source>
        <dbReference type="Proteomes" id="UP000008694"/>
    </source>
</evidence>
<protein>
    <submittedName>
        <fullName evidence="1">Uncharacterized protein</fullName>
    </submittedName>
</protein>
<organism evidence="2">
    <name type="scientific">Arabidopsis lyrata subsp. lyrata</name>
    <name type="common">Lyre-leaved rock-cress</name>
    <dbReference type="NCBI Taxonomy" id="81972"/>
    <lineage>
        <taxon>Eukaryota</taxon>
        <taxon>Viridiplantae</taxon>
        <taxon>Streptophyta</taxon>
        <taxon>Embryophyta</taxon>
        <taxon>Tracheophyta</taxon>
        <taxon>Spermatophyta</taxon>
        <taxon>Magnoliopsida</taxon>
        <taxon>eudicotyledons</taxon>
        <taxon>Gunneridae</taxon>
        <taxon>Pentapetalae</taxon>
        <taxon>rosids</taxon>
        <taxon>malvids</taxon>
        <taxon>Brassicales</taxon>
        <taxon>Brassicaceae</taxon>
        <taxon>Camelineae</taxon>
        <taxon>Arabidopsis</taxon>
    </lineage>
</organism>
<dbReference type="Proteomes" id="UP000008694">
    <property type="component" value="Unassembled WGS sequence"/>
</dbReference>
<dbReference type="AlphaFoldDB" id="D7KV12"/>
<sequence>MNLRKQRNNVLHNLQALSMQNIFKKIDREIKNIITFRNTDVILATSNWRGCGEKTNNNFVISSLSMA</sequence>
<keyword evidence="2" id="KW-1185">Reference proteome</keyword>
<dbReference type="Gramene" id="scaffold_201529.1">
    <property type="protein sequence ID" value="scaffold_201529.1"/>
    <property type="gene ID" value="scaffold_201529.1"/>
</dbReference>
<name>D7KV12_ARALL</name>
<reference evidence="2" key="1">
    <citation type="journal article" date="2011" name="Nat. Genet.">
        <title>The Arabidopsis lyrata genome sequence and the basis of rapid genome size change.</title>
        <authorList>
            <person name="Hu T.T."/>
            <person name="Pattyn P."/>
            <person name="Bakker E.G."/>
            <person name="Cao J."/>
            <person name="Cheng J.-F."/>
            <person name="Clark R.M."/>
            <person name="Fahlgren N."/>
            <person name="Fawcett J.A."/>
            <person name="Grimwood J."/>
            <person name="Gundlach H."/>
            <person name="Haberer G."/>
            <person name="Hollister J.D."/>
            <person name="Ossowski S."/>
            <person name="Ottilar R.P."/>
            <person name="Salamov A.A."/>
            <person name="Schneeberger K."/>
            <person name="Spannagl M."/>
            <person name="Wang X."/>
            <person name="Yang L."/>
            <person name="Nasrallah M.E."/>
            <person name="Bergelson J."/>
            <person name="Carrington J.C."/>
            <person name="Gaut B.S."/>
            <person name="Schmutz J."/>
            <person name="Mayer K.F.X."/>
            <person name="Van de Peer Y."/>
            <person name="Grigoriev I.V."/>
            <person name="Nordborg M."/>
            <person name="Weigel D."/>
            <person name="Guo Y.-L."/>
        </authorList>
    </citation>
    <scope>NUCLEOTIDE SEQUENCE [LARGE SCALE GENOMIC DNA]</scope>
    <source>
        <strain evidence="2">cv. MN47</strain>
    </source>
</reference>
<accession>D7KV12</accession>
<gene>
    <name evidence="1" type="ORF">ARALYDRAFT_894455</name>
</gene>
<dbReference type="HOGENOM" id="CLU_2815858_0_0_1"/>
<evidence type="ECO:0000313" key="1">
    <source>
        <dbReference type="EMBL" id="EFH64843.1"/>
    </source>
</evidence>
<proteinExistence type="predicted"/>